<dbReference type="GO" id="GO:0031177">
    <property type="term" value="F:phosphopantetheine binding"/>
    <property type="evidence" value="ECO:0007669"/>
    <property type="project" value="InterPro"/>
</dbReference>
<dbReference type="GO" id="GO:0044550">
    <property type="term" value="P:secondary metabolite biosynthetic process"/>
    <property type="evidence" value="ECO:0007669"/>
    <property type="project" value="UniProtKB-ARBA"/>
</dbReference>
<evidence type="ECO:0000256" key="5">
    <source>
        <dbReference type="ARBA" id="ARBA00022598"/>
    </source>
</evidence>
<dbReference type="FunFam" id="3.30.559.10:FF:000012">
    <property type="entry name" value="Non-ribosomal peptide synthetase"/>
    <property type="match status" value="1"/>
</dbReference>
<feature type="region of interest" description="Disordered" evidence="6">
    <location>
        <begin position="4147"/>
        <end position="4171"/>
    </location>
</feature>
<dbReference type="GO" id="GO:0043041">
    <property type="term" value="P:amino acid activation for nonribosomal peptide biosynthetic process"/>
    <property type="evidence" value="ECO:0007669"/>
    <property type="project" value="TreeGrafter"/>
</dbReference>
<dbReference type="GO" id="GO:0005829">
    <property type="term" value="C:cytosol"/>
    <property type="evidence" value="ECO:0007669"/>
    <property type="project" value="TreeGrafter"/>
</dbReference>
<dbReference type="Gene3D" id="3.40.50.980">
    <property type="match status" value="8"/>
</dbReference>
<dbReference type="Pfam" id="PF00550">
    <property type="entry name" value="PP-binding"/>
    <property type="match status" value="5"/>
</dbReference>
<dbReference type="Gene3D" id="3.30.559.30">
    <property type="entry name" value="Nonribosomal peptide synthetase, condensation domain"/>
    <property type="match status" value="5"/>
</dbReference>
<protein>
    <submittedName>
        <fullName evidence="8">Siderophore biosynthesis non-ribosomal peptide synthetase modules, Bacillibactin synthetase component F</fullName>
    </submittedName>
</protein>
<dbReference type="InterPro" id="IPR029058">
    <property type="entry name" value="AB_hydrolase_fold"/>
</dbReference>
<dbReference type="InterPro" id="IPR006162">
    <property type="entry name" value="Ppantetheine_attach_site"/>
</dbReference>
<dbReference type="CDD" id="cd19540">
    <property type="entry name" value="LCL_NRPS-like"/>
    <property type="match status" value="4"/>
</dbReference>
<dbReference type="KEGG" id="sfk:KY5_3444c"/>
<dbReference type="Gene3D" id="3.40.50.1820">
    <property type="entry name" value="alpha/beta hydrolase"/>
    <property type="match status" value="1"/>
</dbReference>
<dbReference type="Gene3D" id="1.10.1200.10">
    <property type="entry name" value="ACP-like"/>
    <property type="match status" value="4"/>
</dbReference>
<dbReference type="SMART" id="SM00823">
    <property type="entry name" value="PKS_PP"/>
    <property type="match status" value="5"/>
</dbReference>
<dbReference type="Pfam" id="PF13193">
    <property type="entry name" value="AMP-binding_C"/>
    <property type="match status" value="5"/>
</dbReference>
<dbReference type="GO" id="GO:0072330">
    <property type="term" value="P:monocarboxylic acid biosynthetic process"/>
    <property type="evidence" value="ECO:0007669"/>
    <property type="project" value="UniProtKB-ARBA"/>
</dbReference>
<dbReference type="FunFam" id="1.10.1200.10:FF:000005">
    <property type="entry name" value="Nonribosomal peptide synthetase 1"/>
    <property type="match status" value="2"/>
</dbReference>
<sequence>MSAAQHGVWFAHQQGLTDLDFSLAQCIDIRGAVDADLFRAAVTTALNEAEALRVRFTEDTDGVWQTPVPVPHDALTLHDVSAEPDPAGTALRWMREDRARPVDLLAERLYDISLFRLSHDRHLWYTRAHHAVIDGYGANLFTRRVAENYTALAEGRPCGESTFGTLGDLLAEDEEYRSSPELADDRAYWEAQLADRPERFSLSRRTATSRGSSLRATTRLATALNDDLVAAARAARTHWSVVLTAAVALYAHRMTGAARVTIGFPVTARVTLTARRTPGMTANVVPLRLTVSADDDFRQIVGRTTQAVKEALSHQRFRQEDLQRHFAPSPDASGSFGPMVNIMGLEDGLTFGEHHGKVLNLGNGPLDDLAFDVYGTARGEQLVIHLDGNETLYTDDELTWHLDRFEHTLAAALADPGRAVGDLDVLPAQERQLLLGAWNTTAAQEPYVALPERIEEQARRTPHAPAVIAEERVLSYAELNARANRVARLLIEHGAGPERTVAVTGVRSAEWPVAVLAVAKAGAACLLLEPDADADFGDLAGVHPVCVLTPAPAHSAVVRALPRVGLGEPGTEEALADRSDADITDEDRTAPLLPSHPAHVSHLTGLITTYAALANQASWMRDRHPQSPGDRVLLGTASLWECHWALGDGAALVVPADEAAVRDAAPRGAGLAAAELAADLASDITTRRISALRTTPTVLASLLAHIDEPGDERGAASYASLHTVVCDGEPLSAHLAARFRDALSGAALCTAYLPTEGAVHATAGDGETAAEPGGPSIGRPVGNTRAYVLDASLRPAPVGATGELYVAGVQLARGYAGRPGATAERLVADPYGAPGERMYRTGDLARWRADGTLELVAGATDLGAVEAVVATHPHVAQAVAVVRAGADGTTTTTAYVVPAAGAAADPEAIRRHAAERLSEAQAPTAVIVIGTFPVTAGHTLDRSALPLPTSASAPARRTARTPREEALCRAFAEVLGVDTPGIDDSFFDLGGQSLTSIRLLSRVRTELGVELPIRVLFEAPTVARLARRIDEAEQATRVGLVPAERPERLPLSFAQRRLWFLNRLEGPASTAYNMPFAVRLTGALDRDALSAALRDVVARHESLRTVFPEGPDGTPHQKILDADEIPADLLATASASADELAEVLAQTAEENFDLANELPLRSCLFTLAATEHVLLLVLHHIAGDGWSMVPLARDLVAAYEVRVAGESPDWKPLPVQYADYTLWQHRTLGGESDPHSQISRQLSYWATALEGIPENLDLPTDRPRPAVASHRGESVPVEIRPETHKALAALAQENDASLFMVMQAAFVALLSRMGAGTDIPIGTPIAGRTDEALDDLVGFFVNTLVLRTDLSGDPTFRELVERVRETDLAAYAHQDVPFEHLVESLNPARSMASHPLFQVMLAFQNNAAPHFELPGLTTDIDQLGTQTAKFDLLLNITEEHDGAGEPAGLTGVLEFAVDLFDRATAENLMERFGRVLAGVVADADRRVGELEVLSSAERRELLVGRNATGVEVPWVSLPEGFEAQVARSPEATAVVFEGVELSYAEVNARANRLARLLVERGAGPERVVALMLPRSEWLPVALLAVVKSGAAYVPVDPEYPADRIAYMFQDADPVCVLGSEQTLGRLPEELSGRGVEVTGEALAGYADGDLSVVERGCVLLPDHPVYVMYTSGSTGRPKGVVFPAGAMVNLLAWHAQVLSGGVGRRTGQFAALGFDAAAHEMFSALWSGKTLVVPRDETRRGAAELVRWFAGRGVGELFAPMPMVEAVAEAAAELGLELPELRDIAQAGEALSVHGAVREFFGAVPGRRLHNYYGPTETHVVTALSLTGDPSAWPVLPSIGRPVANSRVYVLDGALRPVPVGVAGELYLAGAQLARGYLNRPGLTAERFVPDPFAGPGERMYRSGDLARWCADGTVEFLGRADFQVKIRGFRVELGEVEAAIATHPDVAQVAVVAREDQPGDKRLVAYVVPRDGEEADGTEIRSYLSGRLPEFMVPAAVVVLEALPLTANGKLDRRALPAPDYAAASAFRAPRTEREHALCEIFAEVLGVERVGIDDSFFDLGGHSLLATRLISRIRTRLGVELPLRALFEGPSVVQLGERIAADGTAARAALAPADRPAEVPLSFAQRRLWFLNRFEGSATSTYNLPITLRLTGTLDQDALAAALGDVVARHESLRTVFPEGPDGTPYQRILDTDQATVALGAVRTTPEELPARVAEAASCGFALTDELPVRAWLFTLDDTTHVLVVVLHHIAGDGWSMAPLARDVAQAYEARVDGRAPKWQPPAVQYADYAIWQRELLGDENDPDSLLSRQLAYWTAQLADLPEQLALPTDRQRPAVASYRGDSLTFALDAELHKGLAELARASGASVFMVVRAAFAALLSRMGAGTDIPIGSPMAGRTDEALDDLVGFFVNTLVLRTDLSGDPTFRELVERVRETDLAAHAHQDVPFEHLVEVLNPARSMASHPLFQVMLAFQNVEQPRLRLPGLTVAAESGAAPAARFDLCVYLDELHTDTGAEGGLAGVLEFATDLYDRSTAEELVARFERVLRGVVRDPDRPVTALDVLSPEERRRIVEEWNATDTPVRQAPLPVLFEEQVARTPHATAVVHGGVELTYAELDARANRIARLLVERGAGPERLVALALPRSIDQVVAVYATVKAGAAYLPVDPEYPADRIAYMLDDARPVCVLTSADTVDLLPGTLPAVVLDAPGFEASLARYPDTCLGDADRTAPLSLSHPAYVIYTSGSTGRPKGVLIPHDAIVNRLAWMQAKHPQGAGDRILQKTPTGFDVSVWEFFWALQVGATLVVADPGGHRDPAYLVEVIRAQRVTTLQFVPSMLAVFLAEPTASTCTTLHTVILGGEATSLELAEKFRDTLDSGLFNLYGPTEASIDVTRWVVRHEPGAPSVPIGAPVWNTRAYVLDDRLRPVPAGVPGELYVSGVQLARGYVGRPDLTADRFVANPYGPAGQRMYRTGDLVRWRSDGNIEFLGRTDFQVKIRGFRVELGEVESAVAAHPAVGQAVVTVLSGDGRDTRLVAYVVPAAGSTVEPGELRQFVGARLPEFMVPAAVVVLAALPVTVNGKLDRKALPVPDFSAPARGRAPRTAHEEVLCGLFAEVLDLERVGPEDSFFNLGGHSLLATRLVSRVRTVLGVELPLRALFEAPSVAQLAQRVADADGARAVLAPMDRPADVPLSFAQRRLWFLNRLEGATAATYNMPIALRLTGALDRDALAAALGDVVARHESLRTVFPEGPDGTPRQRIIDTAAARVELPLTRVTEAALSAALARETARGFDVTCELPLRAVLFTLNDNTHVLFVVLHHIAGDGWSMAPLARDVAAAYEARADGHAPEWEPLPVQYADYALWQRELLGEGSDAESLLGRQVAYWSRQLAGLPEQLEIPTDRPRPAVSTHRGGHVGIHLDARLHQDLTDLARETGASVFMVVRAALAALLSRLGAGTDIPIGSPVAGRTDEALDDLVGFFVNTLVLRTDLSGTPTFRELVERVRESDLRAFAHQDVPFEHLVDVLNPARSMSRHPLFQVMLAFQNTSPPRLELPGLALTGEPAELAAVKFDLSVNLDEAFDADRKPDGITGELTYAADLFDRSTAEGMARRFERLLREFVADPERPVVAAELLSPRERRLVLDEWAPGADGGPSAGTTALDLFAEQVGRTPDAVAVECGDTTLSYAELNAWAADLARLLAAQGAAAERAVAVALPRSVEFVVAMVAVWKAGAVFLPVDEEYPAERVALMCRDMRPVCAVTTARTTAALPGDLPRVLVDGRADERVDDKAVGTGTAGAAPLPEHAAYVVYTSGSTGLPKGVVVEHRSLARYLTWAQAAHPEASDVVAWQSPVTFDMTMASVLLPLVSGGRARVVDLLRMPETPGAERERHSPSFMKATPSHVPLLLTLPEQVSPTGELVLGGEALAGADVAEWRRRHPRAVVVNAYGPTETTVNVTEHRVEPGEALPSGGVSVGRPRGENRVYVLDGGLRPVPVGVVGELHVAGVQVARGYAGRAGVTAERFVACPFGAGGERMYRTGDLVKWRADGTLDYVGRADAQIQLRGFRIEPGEIEASLTEDPGIDRATVLLREDQPGDKRLVAYVVPAAGATLETDTILKSLSGRLPQHMVPAAIVTLAELPLTAHGKLDTRALPAPELNGSQGSPGSQGGTSRAPRDGREEVLCAVFAEILGVTTIGIDDNFFDLGGHSLLATRLVSRARTVLGVELPLRALFEAPTVARLAEWLAQAGDARAPLAPMDRPAEVPLSFAQRRMWFLNRFEGATAATYNMPVALRLTGTLDRVALRSALRDIVVRHESLRTVFPEGADGVPFQEIREVHETADGEGTWPALDVTPATEEELPDLVVEQAERGFDLTVDMPLRARLFALVEDVHVLVVVLHHIAGDGWSMVPLARDVAQAYEARVSGGAPVWEPLPVQYADYALWQRDLLGDEADPESLLSRQLAYWKQQLAALPDQLELPTDRPRPAVASFRGEQVAFEVDAEVHAGLAELARTSGASVFMVVRAAFAALLSRMGAGTDVPIGTPVAGRTDEALDDLVGFFVNTLVLRTDLSGDPTFRELVERVRETDLAAYAHQDVPFEHLVEVLNPERSMSRHPLFQVMLAFQNNEQAELRLPQLTLTGELAETASSKFDLLLRITEREANAGGMDCLLEFSVDLFDRGTVVGLVERFGRVLAGVVADADRRVGELEVLSAVERRELLVGRNATGVEVPWVSLPEGFEAQAARTPQMTAVVFEGVELSYAEVNARANRLARLLVERGAGPERVVALMLPRSEWLPVALLAVVKSGAAYVPVDPEYPADRIAYMFQDADPVCVLGSEQTLGRLPEELSGRGVEVTGEALAGYADGDLSVVERGCVLLPDHPVYVMYTSGSTGRPKGVVFPAGAMVNLLAWHAQVLSGGVGRRTGQFAALGFDAAAHEMFSALWSGKTLVVPRDETRRGAAELVRWFAGRGVGELFAPMPMVEAVAEAAAELGLELPELRDIAQAGEALSVHGAVREFFGAVPGRRLHNYYGPTETHVVTALSLEGDPAGWPVLPSIGRPVANSRVYVLDASLRPVPVGVAGELYLAGAQLARGYLNRPGLTAERFVPDPFAGPGERMYRSGDLARWCADGTVEFLGRADFQVKIRGFRVELGEVEAAIATHPDVAQVAVVAREDQPGDKRLVAYVIPSSTDSTEQARDPELVNRELRRYVGERLPEFMVPAAVVVLDALPLTANGKLDRRALPAPDYAAASAFRAPRSERERALCEIFAEVLGVERVGIDDSFFDLGGHSLLATRLISRIRTRLGVELPLRALFEAPNAATLTEQLGTAQKSQRPALRRMPRPKEN</sequence>
<dbReference type="SUPFAM" id="SSF52777">
    <property type="entry name" value="CoA-dependent acyltransferases"/>
    <property type="match status" value="10"/>
</dbReference>
<dbReference type="SUPFAM" id="SSF47336">
    <property type="entry name" value="ACP-like"/>
    <property type="match status" value="5"/>
</dbReference>
<feature type="domain" description="Carrier" evidence="7">
    <location>
        <begin position="3098"/>
        <end position="3173"/>
    </location>
</feature>
<dbReference type="FunFam" id="3.40.50.980:FF:000001">
    <property type="entry name" value="Non-ribosomal peptide synthetase"/>
    <property type="match status" value="3"/>
</dbReference>
<gene>
    <name evidence="8" type="ORF">KY5_3444c</name>
</gene>
<dbReference type="PROSITE" id="PS50075">
    <property type="entry name" value="CARRIER"/>
    <property type="match status" value="5"/>
</dbReference>
<feature type="region of interest" description="Disordered" evidence="6">
    <location>
        <begin position="5320"/>
        <end position="5341"/>
    </location>
</feature>
<dbReference type="NCBIfam" id="NF003417">
    <property type="entry name" value="PRK04813.1"/>
    <property type="match status" value="6"/>
</dbReference>
<dbReference type="Pfam" id="PF00668">
    <property type="entry name" value="Condensation"/>
    <property type="match status" value="5"/>
</dbReference>
<dbReference type="GO" id="GO:0008610">
    <property type="term" value="P:lipid biosynthetic process"/>
    <property type="evidence" value="ECO:0007669"/>
    <property type="project" value="UniProtKB-ARBA"/>
</dbReference>
<dbReference type="PROSITE" id="PS00455">
    <property type="entry name" value="AMP_BINDING"/>
    <property type="match status" value="4"/>
</dbReference>
<evidence type="ECO:0000256" key="2">
    <source>
        <dbReference type="ARBA" id="ARBA00006432"/>
    </source>
</evidence>
<dbReference type="Gene3D" id="2.30.38.10">
    <property type="entry name" value="Luciferase, Domain 3"/>
    <property type="match status" value="4"/>
</dbReference>
<feature type="domain" description="Carrier" evidence="7">
    <location>
        <begin position="4169"/>
        <end position="4244"/>
    </location>
</feature>
<keyword evidence="4" id="KW-0597">Phosphoprotein</keyword>
<dbReference type="InterPro" id="IPR025110">
    <property type="entry name" value="AMP-bd_C"/>
</dbReference>
<dbReference type="FunFam" id="3.30.300.30:FF:000010">
    <property type="entry name" value="Enterobactin synthetase component F"/>
    <property type="match status" value="4"/>
</dbReference>
<dbReference type="InterPro" id="IPR020845">
    <property type="entry name" value="AMP-binding_CS"/>
</dbReference>
<dbReference type="NCBIfam" id="TIGR01733">
    <property type="entry name" value="AA-adenyl-dom"/>
    <property type="match status" value="4"/>
</dbReference>
<dbReference type="Gene3D" id="3.40.50.12780">
    <property type="entry name" value="N-terminal domain of ligase-like"/>
    <property type="match status" value="1"/>
</dbReference>
<dbReference type="CDD" id="cd17646">
    <property type="entry name" value="A_NRPS_AB3403-like"/>
    <property type="match status" value="1"/>
</dbReference>
<dbReference type="PROSITE" id="PS00012">
    <property type="entry name" value="PHOSPHOPANTETHEINE"/>
    <property type="match status" value="3"/>
</dbReference>
<dbReference type="InterPro" id="IPR045851">
    <property type="entry name" value="AMP-bd_C_sf"/>
</dbReference>
<dbReference type="FunFam" id="3.40.50.12780:FF:000012">
    <property type="entry name" value="Non-ribosomal peptide synthetase"/>
    <property type="match status" value="1"/>
</dbReference>
<dbReference type="PANTHER" id="PTHR45527">
    <property type="entry name" value="NONRIBOSOMAL PEPTIDE SYNTHETASE"/>
    <property type="match status" value="1"/>
</dbReference>
<comment type="cofactor">
    <cofactor evidence="1">
        <name>pantetheine 4'-phosphate</name>
        <dbReference type="ChEBI" id="CHEBI:47942"/>
    </cofactor>
</comment>
<dbReference type="InterPro" id="IPR009081">
    <property type="entry name" value="PP-bd_ACP"/>
</dbReference>
<feature type="domain" description="Carrier" evidence="7">
    <location>
        <begin position="958"/>
        <end position="1033"/>
    </location>
</feature>
<organism evidence="8 9">
    <name type="scientific">Streptomyces formicae</name>
    <dbReference type="NCBI Taxonomy" id="1616117"/>
    <lineage>
        <taxon>Bacteria</taxon>
        <taxon>Bacillati</taxon>
        <taxon>Actinomycetota</taxon>
        <taxon>Actinomycetes</taxon>
        <taxon>Kitasatosporales</taxon>
        <taxon>Streptomycetaceae</taxon>
        <taxon>Streptomyces</taxon>
    </lineage>
</organism>
<dbReference type="EMBL" id="CP022685">
    <property type="protein sequence ID" value="ATL28462.1"/>
    <property type="molecule type" value="Genomic_DNA"/>
</dbReference>
<evidence type="ECO:0000256" key="4">
    <source>
        <dbReference type="ARBA" id="ARBA00022553"/>
    </source>
</evidence>
<feature type="domain" description="Carrier" evidence="7">
    <location>
        <begin position="5250"/>
        <end position="5325"/>
    </location>
</feature>
<accession>A0A291QA09</accession>
<evidence type="ECO:0000313" key="8">
    <source>
        <dbReference type="EMBL" id="ATL28462.1"/>
    </source>
</evidence>
<dbReference type="GO" id="GO:0016874">
    <property type="term" value="F:ligase activity"/>
    <property type="evidence" value="ECO:0007669"/>
    <property type="project" value="UniProtKB-KW"/>
</dbReference>
<dbReference type="RefSeq" id="WP_159072540.1">
    <property type="nucleotide sequence ID" value="NZ_CP022685.1"/>
</dbReference>
<proteinExistence type="inferred from homology"/>
<dbReference type="Gene3D" id="3.30.559.10">
    <property type="entry name" value="Chloramphenicol acetyltransferase-like domain"/>
    <property type="match status" value="5"/>
</dbReference>
<evidence type="ECO:0000256" key="1">
    <source>
        <dbReference type="ARBA" id="ARBA00001957"/>
    </source>
</evidence>
<dbReference type="GO" id="GO:0017000">
    <property type="term" value="P:antibiotic biosynthetic process"/>
    <property type="evidence" value="ECO:0007669"/>
    <property type="project" value="UniProtKB-ARBA"/>
</dbReference>
<dbReference type="FunFam" id="3.30.559.30:FF:000001">
    <property type="entry name" value="Non-ribosomal peptide synthetase"/>
    <property type="match status" value="3"/>
</dbReference>
<dbReference type="FunFam" id="2.30.38.10:FF:000001">
    <property type="entry name" value="Non-ribosomal peptide synthetase PvdI"/>
    <property type="match status" value="5"/>
</dbReference>
<keyword evidence="5" id="KW-0436">Ligase</keyword>
<evidence type="ECO:0000256" key="3">
    <source>
        <dbReference type="ARBA" id="ARBA00022450"/>
    </source>
</evidence>
<dbReference type="InterPro" id="IPR036736">
    <property type="entry name" value="ACP-like_sf"/>
</dbReference>
<keyword evidence="3" id="KW-0596">Phosphopantetheine</keyword>
<dbReference type="InterPro" id="IPR042099">
    <property type="entry name" value="ANL_N_sf"/>
</dbReference>
<dbReference type="Proteomes" id="UP000221011">
    <property type="component" value="Chromosome"/>
</dbReference>
<dbReference type="PANTHER" id="PTHR45527:SF1">
    <property type="entry name" value="FATTY ACID SYNTHASE"/>
    <property type="match status" value="1"/>
</dbReference>
<dbReference type="CDD" id="cd17651">
    <property type="entry name" value="A_NRPS_VisG_like"/>
    <property type="match status" value="2"/>
</dbReference>
<keyword evidence="9" id="KW-1185">Reference proteome</keyword>
<comment type="similarity">
    <text evidence="2">Belongs to the ATP-dependent AMP-binding enzyme family.</text>
</comment>
<feature type="domain" description="Carrier" evidence="7">
    <location>
        <begin position="2030"/>
        <end position="2105"/>
    </location>
</feature>
<feature type="compositionally biased region" description="Basic residues" evidence="6">
    <location>
        <begin position="5331"/>
        <end position="5341"/>
    </location>
</feature>
<dbReference type="InterPro" id="IPR001242">
    <property type="entry name" value="Condensation_dom"/>
</dbReference>
<dbReference type="FunFam" id="3.40.50.980:FF:000002">
    <property type="entry name" value="Enterobactin synthetase component F"/>
    <property type="match status" value="1"/>
</dbReference>
<dbReference type="InterPro" id="IPR023213">
    <property type="entry name" value="CAT-like_dom_sf"/>
</dbReference>
<reference evidence="8 9" key="1">
    <citation type="submission" date="2017-08" db="EMBL/GenBank/DDBJ databases">
        <title>Complete Genome Sequence of Streptomyces formicae KY5, the formicamycin producer.</title>
        <authorList>
            <person name="Holmes N.A."/>
            <person name="Devine R."/>
            <person name="Qin Z."/>
            <person name="Seipke R.F."/>
            <person name="Wilkinson B."/>
            <person name="Hutchings M.I."/>
        </authorList>
    </citation>
    <scope>NUCLEOTIDE SEQUENCE [LARGE SCALE GENOMIC DNA]</scope>
    <source>
        <strain evidence="8 9">KY5</strain>
    </source>
</reference>
<dbReference type="SUPFAM" id="SSF56801">
    <property type="entry name" value="Acetyl-CoA synthetase-like"/>
    <property type="match status" value="5"/>
</dbReference>
<name>A0A291QA09_9ACTN</name>
<dbReference type="Gene3D" id="3.30.300.30">
    <property type="match status" value="5"/>
</dbReference>
<evidence type="ECO:0000313" key="9">
    <source>
        <dbReference type="Proteomes" id="UP000221011"/>
    </source>
</evidence>
<dbReference type="Pfam" id="PF00501">
    <property type="entry name" value="AMP-binding"/>
    <property type="match status" value="6"/>
</dbReference>
<dbReference type="InterPro" id="IPR020806">
    <property type="entry name" value="PKS_PP-bd"/>
</dbReference>
<dbReference type="InterPro" id="IPR010071">
    <property type="entry name" value="AA_adenyl_dom"/>
</dbReference>
<evidence type="ECO:0000259" key="7">
    <source>
        <dbReference type="PROSITE" id="PS50075"/>
    </source>
</evidence>
<dbReference type="FunFam" id="1.10.1200.10:FF:000016">
    <property type="entry name" value="Non-ribosomal peptide synthase"/>
    <property type="match status" value="3"/>
</dbReference>
<dbReference type="CDD" id="cd05930">
    <property type="entry name" value="A_NRPS"/>
    <property type="match status" value="1"/>
</dbReference>
<dbReference type="InterPro" id="IPR000873">
    <property type="entry name" value="AMP-dep_synth/lig_dom"/>
</dbReference>
<evidence type="ECO:0000256" key="6">
    <source>
        <dbReference type="SAM" id="MobiDB-lite"/>
    </source>
</evidence>